<dbReference type="GO" id="GO:0034220">
    <property type="term" value="P:monoatomic ion transmembrane transport"/>
    <property type="evidence" value="ECO:0007669"/>
    <property type="project" value="UniProtKB-KW"/>
</dbReference>
<feature type="region of interest" description="Disordered" evidence="13">
    <location>
        <begin position="492"/>
        <end position="554"/>
    </location>
</feature>
<name>A0AA36GCV9_9BILA</name>
<dbReference type="PANTHER" id="PTHR46473:SF10">
    <property type="entry name" value="LD45603P-RELATED"/>
    <property type="match status" value="1"/>
</dbReference>
<proteinExistence type="predicted"/>
<keyword evidence="2" id="KW-0813">Transport</keyword>
<evidence type="ECO:0000256" key="11">
    <source>
        <dbReference type="ARBA" id="ARBA00023157"/>
    </source>
</evidence>
<dbReference type="AlphaFoldDB" id="A0AA36GCV9"/>
<evidence type="ECO:0000256" key="3">
    <source>
        <dbReference type="ARBA" id="ARBA00022475"/>
    </source>
</evidence>
<gene>
    <name evidence="14" type="ORF">MSPICULIGERA_LOCUS21916</name>
</gene>
<keyword evidence="7" id="KW-0677">Repeat</keyword>
<dbReference type="Pfam" id="PF13855">
    <property type="entry name" value="LRR_8"/>
    <property type="match status" value="3"/>
</dbReference>
<dbReference type="GO" id="GO:0005886">
    <property type="term" value="C:plasma membrane"/>
    <property type="evidence" value="ECO:0007669"/>
    <property type="project" value="UniProtKB-SubCell"/>
</dbReference>
<feature type="non-terminal residue" evidence="14">
    <location>
        <position position="1"/>
    </location>
</feature>
<evidence type="ECO:0000313" key="15">
    <source>
        <dbReference type="Proteomes" id="UP001177023"/>
    </source>
</evidence>
<keyword evidence="10" id="KW-0472">Membrane</keyword>
<dbReference type="EMBL" id="CATQJA010002665">
    <property type="protein sequence ID" value="CAJ0583847.1"/>
    <property type="molecule type" value="Genomic_DNA"/>
</dbReference>
<evidence type="ECO:0000313" key="14">
    <source>
        <dbReference type="EMBL" id="CAJ0583847.1"/>
    </source>
</evidence>
<feature type="compositionally biased region" description="Polar residues" evidence="13">
    <location>
        <begin position="517"/>
        <end position="529"/>
    </location>
</feature>
<feature type="compositionally biased region" description="Polar residues" evidence="13">
    <location>
        <begin position="665"/>
        <end position="674"/>
    </location>
</feature>
<comment type="caution">
    <text evidence="14">The sequence shown here is derived from an EMBL/GenBank/DDBJ whole genome shotgun (WGS) entry which is preliminary data.</text>
</comment>
<keyword evidence="11" id="KW-1015">Disulfide bond</keyword>
<sequence>MQLMSLLPPGYNISKIPLSVVQAMANDQIPDISILPQDLKDYLQLHADKLLEVFAKPKNNVTLDEILAKIPSFNRTKLETFEPNYRKRHLQQRFHIHSLENPHRIYPFPVPFLKRGPNLSKSSSVPLGTRRIEDPSQAPEVFFNNQTTCSCSDYIDGAVIKCSGPQGPVLVERLKSNHVEIRELSLENANIVEIGPNAFKNLRIKKLVLDKNRITGFHKDAFRGLENVLIELSLQQNRMPQVPTDALNGLRALQVLNMRCNKIGNLTTSAFNNLPSLIDINMGCNEICKLDEHSFEGVRSTLQNVILDSNCFTEIPVKAIKGMSNLIGLHLKYNKINKLVKGDLTDMRALSMLTLTGNNISSIATDALVNTPSLRYLYLAENALKTLAPGVMAQFKQAQVVDLSFNDLEEVTPEMFSGLESLQHINLESNAISNLAPGAFEGTPLLLLWLPNNCLTTLNKEMLRGVMFLRQVSLANNNIHIIEPASIAHLRVKEEAEPTDESEEEYEEVDDEEESQTKASKAATTLKPSTTTEAEPEEEEEEEEEVTTPKPHHKINMERFWRLAQHPSPNSPFMRHQKALGVNTAPKVLKGVSAEGTENSSTERRRKFLGTVAPKPSSTTTEGPKEDEYEEEYEGEEEEETEEKPETTTAPSKKVPSRVLERQRWMSNKGWNFKSSEKGSKPTDVTEPGVDFDKDAEEETVQVDEAAPRQ</sequence>
<feature type="region of interest" description="Disordered" evidence="13">
    <location>
        <begin position="581"/>
        <end position="710"/>
    </location>
</feature>
<dbReference type="Gene3D" id="3.80.10.10">
    <property type="entry name" value="Ribonuclease Inhibitor"/>
    <property type="match status" value="2"/>
</dbReference>
<comment type="subcellular location">
    <subcellularLocation>
        <location evidence="1">Cell membrane</location>
        <topology evidence="1">Single-pass membrane protein</topology>
    </subcellularLocation>
</comment>
<dbReference type="SUPFAM" id="SSF52058">
    <property type="entry name" value="L domain-like"/>
    <property type="match status" value="1"/>
</dbReference>
<evidence type="ECO:0000256" key="4">
    <source>
        <dbReference type="ARBA" id="ARBA00022614"/>
    </source>
</evidence>
<dbReference type="InterPro" id="IPR032675">
    <property type="entry name" value="LRR_dom_sf"/>
</dbReference>
<dbReference type="InterPro" id="IPR051432">
    <property type="entry name" value="KCNMA1_auxiliary"/>
</dbReference>
<accession>A0AA36GCV9</accession>
<evidence type="ECO:0000256" key="2">
    <source>
        <dbReference type="ARBA" id="ARBA00022448"/>
    </source>
</evidence>
<dbReference type="InterPro" id="IPR003591">
    <property type="entry name" value="Leu-rich_rpt_typical-subtyp"/>
</dbReference>
<keyword evidence="12" id="KW-0407">Ion channel</keyword>
<dbReference type="SMART" id="SM00369">
    <property type="entry name" value="LRR_TYP"/>
    <property type="match status" value="10"/>
</dbReference>
<dbReference type="PANTHER" id="PTHR46473">
    <property type="entry name" value="GH08155P"/>
    <property type="match status" value="1"/>
</dbReference>
<evidence type="ECO:0000256" key="1">
    <source>
        <dbReference type="ARBA" id="ARBA00004162"/>
    </source>
</evidence>
<protein>
    <submittedName>
        <fullName evidence="14">Uncharacterized protein</fullName>
    </submittedName>
</protein>
<keyword evidence="9" id="KW-0406">Ion transport</keyword>
<evidence type="ECO:0000256" key="5">
    <source>
        <dbReference type="ARBA" id="ARBA00022692"/>
    </source>
</evidence>
<keyword evidence="5" id="KW-0812">Transmembrane</keyword>
<evidence type="ECO:0000256" key="8">
    <source>
        <dbReference type="ARBA" id="ARBA00022989"/>
    </source>
</evidence>
<organism evidence="14 15">
    <name type="scientific">Mesorhabditis spiculigera</name>
    <dbReference type="NCBI Taxonomy" id="96644"/>
    <lineage>
        <taxon>Eukaryota</taxon>
        <taxon>Metazoa</taxon>
        <taxon>Ecdysozoa</taxon>
        <taxon>Nematoda</taxon>
        <taxon>Chromadorea</taxon>
        <taxon>Rhabditida</taxon>
        <taxon>Rhabditina</taxon>
        <taxon>Rhabditomorpha</taxon>
        <taxon>Rhabditoidea</taxon>
        <taxon>Rhabditidae</taxon>
        <taxon>Mesorhabditinae</taxon>
        <taxon>Mesorhabditis</taxon>
    </lineage>
</organism>
<keyword evidence="3" id="KW-1003">Cell membrane</keyword>
<keyword evidence="8" id="KW-1133">Transmembrane helix</keyword>
<evidence type="ECO:0000256" key="10">
    <source>
        <dbReference type="ARBA" id="ARBA00023136"/>
    </source>
</evidence>
<evidence type="ECO:0000256" key="12">
    <source>
        <dbReference type="ARBA" id="ARBA00023303"/>
    </source>
</evidence>
<evidence type="ECO:0000256" key="7">
    <source>
        <dbReference type="ARBA" id="ARBA00022737"/>
    </source>
</evidence>
<keyword evidence="15" id="KW-1185">Reference proteome</keyword>
<evidence type="ECO:0000256" key="9">
    <source>
        <dbReference type="ARBA" id="ARBA00023065"/>
    </source>
</evidence>
<evidence type="ECO:0000256" key="6">
    <source>
        <dbReference type="ARBA" id="ARBA00022729"/>
    </source>
</evidence>
<keyword evidence="6" id="KW-0732">Signal</keyword>
<evidence type="ECO:0000256" key="13">
    <source>
        <dbReference type="SAM" id="MobiDB-lite"/>
    </source>
</evidence>
<feature type="compositionally biased region" description="Acidic residues" evidence="13">
    <location>
        <begin position="534"/>
        <end position="546"/>
    </location>
</feature>
<feature type="compositionally biased region" description="Acidic residues" evidence="13">
    <location>
        <begin position="625"/>
        <end position="643"/>
    </location>
</feature>
<keyword evidence="4" id="KW-0433">Leucine-rich repeat</keyword>
<feature type="compositionally biased region" description="Acidic residues" evidence="13">
    <location>
        <begin position="497"/>
        <end position="514"/>
    </location>
</feature>
<dbReference type="Proteomes" id="UP001177023">
    <property type="component" value="Unassembled WGS sequence"/>
</dbReference>
<reference evidence="14" key="1">
    <citation type="submission" date="2023-06" db="EMBL/GenBank/DDBJ databases">
        <authorList>
            <person name="Delattre M."/>
        </authorList>
    </citation>
    <scope>NUCLEOTIDE SEQUENCE</scope>
    <source>
        <strain evidence="14">AF72</strain>
    </source>
</reference>
<dbReference type="InterPro" id="IPR001611">
    <property type="entry name" value="Leu-rich_rpt"/>
</dbReference>